<keyword evidence="5" id="KW-1185">Reference proteome</keyword>
<feature type="domain" description="N-acetyltransferase" evidence="3">
    <location>
        <begin position="2"/>
        <end position="155"/>
    </location>
</feature>
<dbReference type="Pfam" id="PF00583">
    <property type="entry name" value="Acetyltransf_1"/>
    <property type="match status" value="1"/>
</dbReference>
<name>A0ABX8NC12_9PSED</name>
<dbReference type="Proteomes" id="UP001046350">
    <property type="component" value="Chromosome"/>
</dbReference>
<evidence type="ECO:0000256" key="2">
    <source>
        <dbReference type="ARBA" id="ARBA00023315"/>
    </source>
</evidence>
<dbReference type="InterPro" id="IPR050832">
    <property type="entry name" value="Bact_Acetyltransf"/>
</dbReference>
<gene>
    <name evidence="4" type="ORF">KSS94_10750</name>
</gene>
<evidence type="ECO:0000256" key="1">
    <source>
        <dbReference type="ARBA" id="ARBA00022679"/>
    </source>
</evidence>
<dbReference type="EMBL" id="CP077076">
    <property type="protein sequence ID" value="QXH53557.1"/>
    <property type="molecule type" value="Genomic_DNA"/>
</dbReference>
<evidence type="ECO:0000313" key="4">
    <source>
        <dbReference type="EMBL" id="QXH53557.1"/>
    </source>
</evidence>
<keyword evidence="1" id="KW-0808">Transferase</keyword>
<dbReference type="InterPro" id="IPR000182">
    <property type="entry name" value="GNAT_dom"/>
</dbReference>
<dbReference type="CDD" id="cd04301">
    <property type="entry name" value="NAT_SF"/>
    <property type="match status" value="1"/>
</dbReference>
<dbReference type="PROSITE" id="PS51186">
    <property type="entry name" value="GNAT"/>
    <property type="match status" value="1"/>
</dbReference>
<dbReference type="PANTHER" id="PTHR43877">
    <property type="entry name" value="AMINOALKYLPHOSPHONATE N-ACETYLTRANSFERASE-RELATED-RELATED"/>
    <property type="match status" value="1"/>
</dbReference>
<sequence>MLDIRRATRHDARDAYAIRRQAILHQCPGDYGEDLARAWAEVPHSEGFTTLVADHFHLACLNGSTVATGMIDLASGELGALFVLPGHMQRGVARAMVTHLERIAWAAGLEQIHLDATLNAAAFYRRCGYEGDTQAVYHSPAGLQLLCVPMRKALIAV</sequence>
<reference evidence="4" key="1">
    <citation type="journal article" date="2021" name="Microorganisms">
        <title>The Ever-Expanding Pseudomonas Genus: Description of 43 New Species and Partition of the Pseudomonas putida Group.</title>
        <authorList>
            <person name="Girard L."/>
            <person name="Lood C."/>
            <person name="Hofte M."/>
            <person name="Vandamme P."/>
            <person name="Rokni-Zadeh H."/>
            <person name="van Noort V."/>
            <person name="Lavigne R."/>
            <person name="De Mot R."/>
        </authorList>
    </citation>
    <scope>NUCLEOTIDE SEQUENCE</scope>
    <source>
        <strain evidence="4">COW40</strain>
    </source>
</reference>
<keyword evidence="2" id="KW-0012">Acyltransferase</keyword>
<protein>
    <submittedName>
        <fullName evidence="4">GNAT family N-acetyltransferase</fullName>
    </submittedName>
</protein>
<accession>A0ABX8NC12</accession>
<evidence type="ECO:0000313" key="5">
    <source>
        <dbReference type="Proteomes" id="UP001046350"/>
    </source>
</evidence>
<dbReference type="RefSeq" id="WP_217842956.1">
    <property type="nucleotide sequence ID" value="NZ_CP077076.1"/>
</dbReference>
<dbReference type="PANTHER" id="PTHR43877:SF2">
    <property type="entry name" value="AMINOALKYLPHOSPHONATE N-ACETYLTRANSFERASE-RELATED"/>
    <property type="match status" value="1"/>
</dbReference>
<evidence type="ECO:0000259" key="3">
    <source>
        <dbReference type="PROSITE" id="PS51186"/>
    </source>
</evidence>
<proteinExistence type="predicted"/>
<organism evidence="4 5">
    <name type="scientific">Pseudomonas fakonensis</name>
    <dbReference type="NCBI Taxonomy" id="2842355"/>
    <lineage>
        <taxon>Bacteria</taxon>
        <taxon>Pseudomonadati</taxon>
        <taxon>Pseudomonadota</taxon>
        <taxon>Gammaproteobacteria</taxon>
        <taxon>Pseudomonadales</taxon>
        <taxon>Pseudomonadaceae</taxon>
        <taxon>Pseudomonas</taxon>
    </lineage>
</organism>